<evidence type="ECO:0000256" key="1">
    <source>
        <dbReference type="ARBA" id="ARBA00004141"/>
    </source>
</evidence>
<evidence type="ECO:0000256" key="5">
    <source>
        <dbReference type="SAM" id="Phobius"/>
    </source>
</evidence>
<dbReference type="Proteomes" id="UP000294947">
    <property type="component" value="Unassembled WGS sequence"/>
</dbReference>
<dbReference type="InterPro" id="IPR045863">
    <property type="entry name" value="CorA_TM1_TM2"/>
</dbReference>
<reference evidence="6 7" key="1">
    <citation type="submission" date="2019-03" db="EMBL/GenBank/DDBJ databases">
        <title>Draft genome sequences of novel Actinobacteria.</title>
        <authorList>
            <person name="Sahin N."/>
            <person name="Ay H."/>
            <person name="Saygin H."/>
        </authorList>
    </citation>
    <scope>NUCLEOTIDE SEQUENCE [LARGE SCALE GENOMIC DNA]</scope>
    <source>
        <strain evidence="6 7">7K502</strain>
    </source>
</reference>
<keyword evidence="4 5" id="KW-0472">Membrane</keyword>
<accession>A0A4R4YBW4</accession>
<dbReference type="AlphaFoldDB" id="A0A4R4YBW4"/>
<organism evidence="6 7">
    <name type="scientific">Saccharopolyspora elongata</name>
    <dbReference type="NCBI Taxonomy" id="2530387"/>
    <lineage>
        <taxon>Bacteria</taxon>
        <taxon>Bacillati</taxon>
        <taxon>Actinomycetota</taxon>
        <taxon>Actinomycetes</taxon>
        <taxon>Pseudonocardiales</taxon>
        <taxon>Pseudonocardiaceae</taxon>
        <taxon>Saccharopolyspora</taxon>
    </lineage>
</organism>
<keyword evidence="7" id="KW-1185">Reference proteome</keyword>
<dbReference type="Gene3D" id="1.20.58.340">
    <property type="entry name" value="Magnesium transport protein CorA, transmembrane region"/>
    <property type="match status" value="1"/>
</dbReference>
<dbReference type="GO" id="GO:0016020">
    <property type="term" value="C:membrane"/>
    <property type="evidence" value="ECO:0007669"/>
    <property type="project" value="UniProtKB-SubCell"/>
</dbReference>
<keyword evidence="2 5" id="KW-0812">Transmembrane</keyword>
<sequence>MNFEHMPELRWIFGYPLALALVIVAYLGLYGLQTPRLDLIGTIPVGRAQHVQRWRTTAEKGAGRAEWCADAYADLNNPRTASS</sequence>
<gene>
    <name evidence="6" type="ORF">E1288_33260</name>
</gene>
<proteinExistence type="predicted"/>
<dbReference type="OrthoDB" id="9803416at2"/>
<evidence type="ECO:0000256" key="3">
    <source>
        <dbReference type="ARBA" id="ARBA00022989"/>
    </source>
</evidence>
<feature type="transmembrane region" description="Helical" evidence="5">
    <location>
        <begin position="12"/>
        <end position="32"/>
    </location>
</feature>
<comment type="subcellular location">
    <subcellularLocation>
        <location evidence="1">Membrane</location>
        <topology evidence="1">Multi-pass membrane protein</topology>
    </subcellularLocation>
</comment>
<protein>
    <submittedName>
        <fullName evidence="6">Uncharacterized protein</fullName>
    </submittedName>
</protein>
<dbReference type="SUPFAM" id="SSF144083">
    <property type="entry name" value="Magnesium transport protein CorA, transmembrane region"/>
    <property type="match status" value="1"/>
</dbReference>
<comment type="caution">
    <text evidence="6">The sequence shown here is derived from an EMBL/GenBank/DDBJ whole genome shotgun (WGS) entry which is preliminary data.</text>
</comment>
<evidence type="ECO:0000256" key="4">
    <source>
        <dbReference type="ARBA" id="ARBA00023136"/>
    </source>
</evidence>
<name>A0A4R4YBW4_9PSEU</name>
<evidence type="ECO:0000313" key="6">
    <source>
        <dbReference type="EMBL" id="TDD41279.1"/>
    </source>
</evidence>
<evidence type="ECO:0000256" key="2">
    <source>
        <dbReference type="ARBA" id="ARBA00022692"/>
    </source>
</evidence>
<evidence type="ECO:0000313" key="7">
    <source>
        <dbReference type="Proteomes" id="UP000294947"/>
    </source>
</evidence>
<dbReference type="RefSeq" id="WP_132492336.1">
    <property type="nucleotide sequence ID" value="NZ_SMKW01000060.1"/>
</dbReference>
<dbReference type="EMBL" id="SMKW01000060">
    <property type="protein sequence ID" value="TDD41279.1"/>
    <property type="molecule type" value="Genomic_DNA"/>
</dbReference>
<keyword evidence="3 5" id="KW-1133">Transmembrane helix</keyword>